<comment type="caution">
    <text evidence="5">The sequence shown here is derived from an EMBL/GenBank/DDBJ whole genome shotgun (WGS) entry which is preliminary data.</text>
</comment>
<dbReference type="PANTHER" id="PTHR24220:SF86">
    <property type="entry name" value="ABC TRANSPORTER ABCH.1"/>
    <property type="match status" value="1"/>
</dbReference>
<keyword evidence="3 5" id="KW-0067">ATP-binding</keyword>
<dbReference type="Pfam" id="PF00005">
    <property type="entry name" value="ABC_tran"/>
    <property type="match status" value="1"/>
</dbReference>
<dbReference type="EMBL" id="JBHUCP010000020">
    <property type="protein sequence ID" value="MFD1532821.1"/>
    <property type="molecule type" value="Genomic_DNA"/>
</dbReference>
<dbReference type="RefSeq" id="WP_343985924.1">
    <property type="nucleotide sequence ID" value="NZ_BAAAJG010000027.1"/>
</dbReference>
<proteinExistence type="predicted"/>
<dbReference type="Gene3D" id="3.40.50.300">
    <property type="entry name" value="P-loop containing nucleotide triphosphate hydrolases"/>
    <property type="match status" value="1"/>
</dbReference>
<dbReference type="PROSITE" id="PS00211">
    <property type="entry name" value="ABC_TRANSPORTER_1"/>
    <property type="match status" value="1"/>
</dbReference>
<dbReference type="PROSITE" id="PS50893">
    <property type="entry name" value="ABC_TRANSPORTER_2"/>
    <property type="match status" value="1"/>
</dbReference>
<dbReference type="InterPro" id="IPR015854">
    <property type="entry name" value="ABC_transpr_LolD-like"/>
</dbReference>
<dbReference type="PANTHER" id="PTHR24220">
    <property type="entry name" value="IMPORT ATP-BINDING PROTEIN"/>
    <property type="match status" value="1"/>
</dbReference>
<dbReference type="SUPFAM" id="SSF52540">
    <property type="entry name" value="P-loop containing nucleoside triphosphate hydrolases"/>
    <property type="match status" value="1"/>
</dbReference>
<dbReference type="CDD" id="cd03255">
    <property type="entry name" value="ABC_MJ0796_LolCDE_FtsE"/>
    <property type="match status" value="1"/>
</dbReference>
<evidence type="ECO:0000313" key="5">
    <source>
        <dbReference type="EMBL" id="MFD1532821.1"/>
    </source>
</evidence>
<accession>A0ABW4FQP6</accession>
<keyword evidence="1" id="KW-0813">Transport</keyword>
<name>A0ABW4FQP6_9PSEU</name>
<dbReference type="Proteomes" id="UP001597145">
    <property type="component" value="Unassembled WGS sequence"/>
</dbReference>
<dbReference type="InterPro" id="IPR017871">
    <property type="entry name" value="ABC_transporter-like_CS"/>
</dbReference>
<dbReference type="InterPro" id="IPR027417">
    <property type="entry name" value="P-loop_NTPase"/>
</dbReference>
<keyword evidence="2" id="KW-0547">Nucleotide-binding</keyword>
<dbReference type="GO" id="GO:0005524">
    <property type="term" value="F:ATP binding"/>
    <property type="evidence" value="ECO:0007669"/>
    <property type="project" value="UniProtKB-KW"/>
</dbReference>
<feature type="domain" description="ABC transporter" evidence="4">
    <location>
        <begin position="6"/>
        <end position="244"/>
    </location>
</feature>
<reference evidence="6" key="1">
    <citation type="journal article" date="2019" name="Int. J. Syst. Evol. Microbiol.">
        <title>The Global Catalogue of Microorganisms (GCM) 10K type strain sequencing project: providing services to taxonomists for standard genome sequencing and annotation.</title>
        <authorList>
            <consortium name="The Broad Institute Genomics Platform"/>
            <consortium name="The Broad Institute Genome Sequencing Center for Infectious Disease"/>
            <person name="Wu L."/>
            <person name="Ma J."/>
        </authorList>
    </citation>
    <scope>NUCLEOTIDE SEQUENCE [LARGE SCALE GENOMIC DNA]</scope>
    <source>
        <strain evidence="6">JCM 12165</strain>
    </source>
</reference>
<organism evidence="5 6">
    <name type="scientific">Pseudonocardia aurantiaca</name>
    <dbReference type="NCBI Taxonomy" id="75290"/>
    <lineage>
        <taxon>Bacteria</taxon>
        <taxon>Bacillati</taxon>
        <taxon>Actinomycetota</taxon>
        <taxon>Actinomycetes</taxon>
        <taxon>Pseudonocardiales</taxon>
        <taxon>Pseudonocardiaceae</taxon>
        <taxon>Pseudonocardia</taxon>
    </lineage>
</organism>
<dbReference type="SMART" id="SM00382">
    <property type="entry name" value="AAA"/>
    <property type="match status" value="1"/>
</dbReference>
<keyword evidence="6" id="KW-1185">Reference proteome</keyword>
<dbReference type="InterPro" id="IPR017911">
    <property type="entry name" value="MacB-like_ATP-bd"/>
</dbReference>
<evidence type="ECO:0000313" key="6">
    <source>
        <dbReference type="Proteomes" id="UP001597145"/>
    </source>
</evidence>
<protein>
    <submittedName>
        <fullName evidence="5">ABC transporter ATP-binding protein</fullName>
    </submittedName>
</protein>
<gene>
    <name evidence="5" type="ORF">ACFSCY_25690</name>
</gene>
<evidence type="ECO:0000256" key="1">
    <source>
        <dbReference type="ARBA" id="ARBA00022448"/>
    </source>
</evidence>
<evidence type="ECO:0000256" key="3">
    <source>
        <dbReference type="ARBA" id="ARBA00022840"/>
    </source>
</evidence>
<sequence length="249" mass="27000">MTRPVIELRSVSKLYGDEDTIVRAVDGVDLVVERGDYVAVMGTSGSGKSTLMNIIGCLDSPTHGRYVLDGVDTRRLDERQQALIRNRKIGFIFQSFNLIPRTPAVSNVELPMAYAGVRAADRRRRALLALEQVGLAERTDHRPSQLSGGQQQRVAIARAIVTNPVLLLADEPTGALDSRSTAEVLALFDDLNAAGRTVVVITHEEEVAHHAKRVLRMQDGRILSDERVAPVLGPPPQRLAARASGAAAS</sequence>
<evidence type="ECO:0000256" key="2">
    <source>
        <dbReference type="ARBA" id="ARBA00022741"/>
    </source>
</evidence>
<dbReference type="InterPro" id="IPR003593">
    <property type="entry name" value="AAA+_ATPase"/>
</dbReference>
<dbReference type="InterPro" id="IPR003439">
    <property type="entry name" value="ABC_transporter-like_ATP-bd"/>
</dbReference>
<evidence type="ECO:0000259" key="4">
    <source>
        <dbReference type="PROSITE" id="PS50893"/>
    </source>
</evidence>